<proteinExistence type="predicted"/>
<accession>A0ABP6BRR8</accession>
<evidence type="ECO:0000313" key="1">
    <source>
        <dbReference type="EMBL" id="GAA2583884.1"/>
    </source>
</evidence>
<dbReference type="Gene3D" id="1.10.10.60">
    <property type="entry name" value="Homeodomain-like"/>
    <property type="match status" value="1"/>
</dbReference>
<evidence type="ECO:0008006" key="3">
    <source>
        <dbReference type="Google" id="ProtNLM"/>
    </source>
</evidence>
<sequence length="161" mass="17784">MHLSRQFENFPPATKTLAFRLSKGVYGKDRRPAEPRIRDDRGPLVRSIGTPQTFLSDAQVDELVAAYQAGAGTHEVAKMFGVHHTTAIAHLRRRSIPLRRRGLDETEQATACRLYAEGLTLMEVGLRLGVAQATVGRAVVKAGYPLRLPDRGRRLAAEVSE</sequence>
<gene>
    <name evidence="1" type="ORF">GCM10009862_23750</name>
</gene>
<keyword evidence="2" id="KW-1185">Reference proteome</keyword>
<comment type="caution">
    <text evidence="1">The sequence shown here is derived from an EMBL/GenBank/DDBJ whole genome shotgun (WGS) entry which is preliminary data.</text>
</comment>
<reference evidence="2" key="1">
    <citation type="journal article" date="2019" name="Int. J. Syst. Evol. Microbiol.">
        <title>The Global Catalogue of Microorganisms (GCM) 10K type strain sequencing project: providing services to taxonomists for standard genome sequencing and annotation.</title>
        <authorList>
            <consortium name="The Broad Institute Genomics Platform"/>
            <consortium name="The Broad Institute Genome Sequencing Center for Infectious Disease"/>
            <person name="Wu L."/>
            <person name="Ma J."/>
        </authorList>
    </citation>
    <scope>NUCLEOTIDE SEQUENCE [LARGE SCALE GENOMIC DNA]</scope>
    <source>
        <strain evidence="2">JCM 16365</strain>
    </source>
</reference>
<organism evidence="1 2">
    <name type="scientific">Microbacterium binotii</name>
    <dbReference type="NCBI Taxonomy" id="462710"/>
    <lineage>
        <taxon>Bacteria</taxon>
        <taxon>Bacillati</taxon>
        <taxon>Actinomycetota</taxon>
        <taxon>Actinomycetes</taxon>
        <taxon>Micrococcales</taxon>
        <taxon>Microbacteriaceae</taxon>
        <taxon>Microbacterium</taxon>
    </lineage>
</organism>
<dbReference type="EMBL" id="BAAARI010000015">
    <property type="protein sequence ID" value="GAA2583884.1"/>
    <property type="molecule type" value="Genomic_DNA"/>
</dbReference>
<dbReference type="Proteomes" id="UP001500274">
    <property type="component" value="Unassembled WGS sequence"/>
</dbReference>
<name>A0ABP6BRR8_9MICO</name>
<evidence type="ECO:0000313" key="2">
    <source>
        <dbReference type="Proteomes" id="UP001500274"/>
    </source>
</evidence>
<protein>
    <recommendedName>
        <fullName evidence="3">Transposase IS30-like HTH domain-containing protein</fullName>
    </recommendedName>
</protein>